<gene>
    <name evidence="1" type="ORF">pEaSNUABM7_00331</name>
</gene>
<proteinExistence type="predicted"/>
<sequence length="273" mass="30802">MSEQVDHATNIIKMVSDRDAKISELSVTANELQGQVNDYAAELAASAVRETALRLKLRSQERQTNTDLVRLETRTKELVDISNTQMAESNELKARVEEMNAKLAQVDPMPFVLHLVAVQAASVFSYMVQSFAHAHVNQRTNDTTRTLSALMVGETARRYQSFEKTIARYCNSIGAERPKANDVRNAFPDFMRNEADLFCKDPKYSHDCMALAAMLNLPRTSWMYRKSLDAVNHFAWIAAFEGSPQEFESDSDYNELYVNSLIDIASALIGQNF</sequence>
<dbReference type="Proteomes" id="UP000827609">
    <property type="component" value="Segment"/>
</dbReference>
<dbReference type="EMBL" id="MZ475896">
    <property type="protein sequence ID" value="QYW04999.1"/>
    <property type="molecule type" value="Genomic_DNA"/>
</dbReference>
<reference evidence="1" key="1">
    <citation type="submission" date="2021-06" db="EMBL/GenBank/DDBJ databases">
        <title>Complete genome sequence of Erwinia phage pEa_SNUABM_7.</title>
        <authorList>
            <person name="Kim S.G."/>
            <person name="Park S.C."/>
        </authorList>
    </citation>
    <scope>NUCLEOTIDE SEQUENCE</scope>
</reference>
<protein>
    <submittedName>
        <fullName evidence="1">Uncharacterized protein</fullName>
    </submittedName>
</protein>
<accession>A0AAE7WT89</accession>
<evidence type="ECO:0000313" key="2">
    <source>
        <dbReference type="Proteomes" id="UP000827609"/>
    </source>
</evidence>
<keyword evidence="2" id="KW-1185">Reference proteome</keyword>
<organism evidence="1 2">
    <name type="scientific">Erwinia phage pEa_SNUABM_7</name>
    <dbReference type="NCBI Taxonomy" id="2866695"/>
    <lineage>
        <taxon>Viruses</taxon>
        <taxon>Duplodnaviria</taxon>
        <taxon>Heunggongvirae</taxon>
        <taxon>Uroviricota</taxon>
        <taxon>Caudoviricetes</taxon>
        <taxon>Snuvirus</taxon>
        <taxon>Snuvirus SNUABM7</taxon>
    </lineage>
</organism>
<evidence type="ECO:0000313" key="1">
    <source>
        <dbReference type="EMBL" id="QYW04999.1"/>
    </source>
</evidence>
<name>A0AAE7WT89_9CAUD</name>